<evidence type="ECO:0000259" key="3">
    <source>
        <dbReference type="Pfam" id="PF00296"/>
    </source>
</evidence>
<dbReference type="CDD" id="cd01097">
    <property type="entry name" value="Tetrahydromethanopterin_reductase"/>
    <property type="match status" value="1"/>
</dbReference>
<organism evidence="4 5">
    <name type="scientific">[Mycobacterium] vasticus</name>
    <dbReference type="NCBI Taxonomy" id="2875777"/>
    <lineage>
        <taxon>Bacteria</taxon>
        <taxon>Bacillati</taxon>
        <taxon>Actinomycetota</taxon>
        <taxon>Actinomycetes</taxon>
        <taxon>Mycobacteriales</taxon>
        <taxon>Mycobacteriaceae</taxon>
        <taxon>Mycolicibacter</taxon>
    </lineage>
</organism>
<evidence type="ECO:0000256" key="2">
    <source>
        <dbReference type="ARBA" id="ARBA00023033"/>
    </source>
</evidence>
<feature type="domain" description="Luciferase-like" evidence="3">
    <location>
        <begin position="37"/>
        <end position="294"/>
    </location>
</feature>
<name>A0ABU5Z3R2_9MYCO</name>
<proteinExistence type="predicted"/>
<dbReference type="InterPro" id="IPR050766">
    <property type="entry name" value="Bact_Lucif_Oxidored"/>
</dbReference>
<comment type="caution">
    <text evidence="4">The sequence shown here is derived from an EMBL/GenBank/DDBJ whole genome shotgun (WGS) entry which is preliminary data.</text>
</comment>
<keyword evidence="1" id="KW-0560">Oxidoreductase</keyword>
<dbReference type="Pfam" id="PF00296">
    <property type="entry name" value="Bac_luciferase"/>
    <property type="match status" value="1"/>
</dbReference>
<dbReference type="EMBL" id="JAYJJQ010000033">
    <property type="protein sequence ID" value="MEB3071716.1"/>
    <property type="molecule type" value="Genomic_DNA"/>
</dbReference>
<dbReference type="InterPro" id="IPR036661">
    <property type="entry name" value="Luciferase-like_sf"/>
</dbReference>
<dbReference type="PANTHER" id="PTHR30137:SF8">
    <property type="entry name" value="BLR5498 PROTEIN"/>
    <property type="match status" value="1"/>
</dbReference>
<dbReference type="InterPro" id="IPR011251">
    <property type="entry name" value="Luciferase-like_dom"/>
</dbReference>
<protein>
    <submittedName>
        <fullName evidence="4">LLM class flavin-dependent oxidoreductase</fullName>
    </submittedName>
</protein>
<evidence type="ECO:0000313" key="5">
    <source>
        <dbReference type="Proteomes" id="UP001299283"/>
    </source>
</evidence>
<evidence type="ECO:0000256" key="1">
    <source>
        <dbReference type="ARBA" id="ARBA00023002"/>
    </source>
</evidence>
<dbReference type="Gene3D" id="3.20.20.30">
    <property type="entry name" value="Luciferase-like domain"/>
    <property type="match status" value="1"/>
</dbReference>
<evidence type="ECO:0000313" key="4">
    <source>
        <dbReference type="EMBL" id="MEB3071716.1"/>
    </source>
</evidence>
<dbReference type="PANTHER" id="PTHR30137">
    <property type="entry name" value="LUCIFERASE-LIKE MONOOXYGENASE"/>
    <property type="match status" value="1"/>
</dbReference>
<sequence>MTPETSASAGPAIGLNVGIYLDLRNPPQWRRDWSRVYAFGLEVCEEAERLGAHSVWLSEHHLFDDGYLPQPLTFAAAVAARTRRIRIGTAVLIAPFRPAIELAEDAAIVDAISGGRLDLGLGAGYRRPEFDSYGVDFTRRYTDTDERVRALRGLWRDSRVLPAPIQDPVPIWLGYNGPRGAHRAGLLGEGLLSISPDLYAPYRQGLIEGGHDPASARMAGVVNAFVTDDPERDWPIVARQHAYQWDSYRHHMVEGTDAPAPRPIDPERSRAAGLTSAMGGLLYGTPDDVAATIAKHTIGIPARTVFLWASLGGMDEATTIRHVQTICQQLAPMLRRANVA</sequence>
<dbReference type="RefSeq" id="WP_329779731.1">
    <property type="nucleotide sequence ID" value="NZ_JAYJJQ010000033.1"/>
</dbReference>
<accession>A0ABU5Z3R2</accession>
<keyword evidence="5" id="KW-1185">Reference proteome</keyword>
<dbReference type="SUPFAM" id="SSF51679">
    <property type="entry name" value="Bacterial luciferase-like"/>
    <property type="match status" value="1"/>
</dbReference>
<dbReference type="Proteomes" id="UP001299283">
    <property type="component" value="Unassembled WGS sequence"/>
</dbReference>
<gene>
    <name evidence="4" type="ORF">K5L39_21300</name>
</gene>
<keyword evidence="2" id="KW-0503">Monooxygenase</keyword>
<reference evidence="4 5" key="1">
    <citation type="submission" date="2023-12" db="EMBL/GenBank/DDBJ databases">
        <title>Description of new species of Mycobacterium terrae complex isolated from sewage at the Sao Paulo Zoological Park Foundation in Brazil.</title>
        <authorList>
            <person name="Romagnoli C.L."/>
            <person name="Conceicao E.C."/>
            <person name="Machado E."/>
            <person name="Barreto L.B.P.F."/>
            <person name="Sharma A."/>
            <person name="Silva N.M."/>
            <person name="Marques L.E."/>
            <person name="Juliana M.A."/>
            <person name="Lourenco M.C.S."/>
            <person name="Digiampietri L.A."/>
            <person name="Suffys P.N."/>
            <person name="Viana-Niero C."/>
        </authorList>
    </citation>
    <scope>NUCLEOTIDE SEQUENCE [LARGE SCALE GENOMIC DNA]</scope>
    <source>
        <strain evidence="4 5">MYC017</strain>
    </source>
</reference>